<dbReference type="InterPro" id="IPR021789">
    <property type="entry name" value="KHA_dom"/>
</dbReference>
<evidence type="ECO:0000256" key="2">
    <source>
        <dbReference type="ARBA" id="ARBA00022826"/>
    </source>
</evidence>
<feature type="domain" description="KHA" evidence="7">
    <location>
        <begin position="66"/>
        <end position="140"/>
    </location>
</feature>
<dbReference type="Gramene" id="OE9A037841T1">
    <property type="protein sequence ID" value="OE9A037841C1"/>
    <property type="gene ID" value="OE9A037841"/>
</dbReference>
<dbReference type="Gene3D" id="1.25.40.20">
    <property type="entry name" value="Ankyrin repeat-containing domain"/>
    <property type="match status" value="1"/>
</dbReference>
<keyword evidence="2" id="KW-0631">Potassium channel</keyword>
<keyword evidence="4" id="KW-0630">Potassium</keyword>
<dbReference type="SUPFAM" id="SSF48403">
    <property type="entry name" value="Ankyrin repeat"/>
    <property type="match status" value="1"/>
</dbReference>
<dbReference type="GO" id="GO:0034702">
    <property type="term" value="C:monoatomic ion channel complex"/>
    <property type="evidence" value="ECO:0007669"/>
    <property type="project" value="UniProtKB-KW"/>
</dbReference>
<feature type="repeat" description="ANK" evidence="6">
    <location>
        <begin position="13"/>
        <end position="45"/>
    </location>
</feature>
<dbReference type="PROSITE" id="PS50297">
    <property type="entry name" value="ANK_REP_REGION"/>
    <property type="match status" value="1"/>
</dbReference>
<keyword evidence="9" id="KW-1185">Reference proteome</keyword>
<accession>A0A8S0VNC8</accession>
<dbReference type="PANTHER" id="PTHR45743:SF2">
    <property type="entry name" value="POTASSIUM CHANNEL AKT1"/>
    <property type="match status" value="1"/>
</dbReference>
<dbReference type="PROSITE" id="PS50088">
    <property type="entry name" value="ANK_REPEAT"/>
    <property type="match status" value="1"/>
</dbReference>
<evidence type="ECO:0000313" key="9">
    <source>
        <dbReference type="Proteomes" id="UP000594638"/>
    </source>
</evidence>
<dbReference type="InterPro" id="IPR002110">
    <property type="entry name" value="Ankyrin_rpt"/>
</dbReference>
<reference evidence="8 9" key="1">
    <citation type="submission" date="2019-12" db="EMBL/GenBank/DDBJ databases">
        <authorList>
            <person name="Alioto T."/>
            <person name="Alioto T."/>
            <person name="Gomez Garrido J."/>
        </authorList>
    </citation>
    <scope>NUCLEOTIDE SEQUENCE [LARGE SCALE GENOMIC DNA]</scope>
</reference>
<evidence type="ECO:0000256" key="3">
    <source>
        <dbReference type="ARBA" id="ARBA00022882"/>
    </source>
</evidence>
<organism evidence="8 9">
    <name type="scientific">Olea europaea subsp. europaea</name>
    <dbReference type="NCBI Taxonomy" id="158383"/>
    <lineage>
        <taxon>Eukaryota</taxon>
        <taxon>Viridiplantae</taxon>
        <taxon>Streptophyta</taxon>
        <taxon>Embryophyta</taxon>
        <taxon>Tracheophyta</taxon>
        <taxon>Spermatophyta</taxon>
        <taxon>Magnoliopsida</taxon>
        <taxon>eudicotyledons</taxon>
        <taxon>Gunneridae</taxon>
        <taxon>Pentapetalae</taxon>
        <taxon>asterids</taxon>
        <taxon>lamiids</taxon>
        <taxon>Lamiales</taxon>
        <taxon>Oleaceae</taxon>
        <taxon>Oleeae</taxon>
        <taxon>Olea</taxon>
    </lineage>
</organism>
<dbReference type="Pfam" id="PF11834">
    <property type="entry name" value="KHA"/>
    <property type="match status" value="1"/>
</dbReference>
<dbReference type="InterPro" id="IPR045319">
    <property type="entry name" value="KAT/AKT"/>
</dbReference>
<dbReference type="EMBL" id="CACTIH010010828">
    <property type="protein sequence ID" value="CAA3033770.1"/>
    <property type="molecule type" value="Genomic_DNA"/>
</dbReference>
<gene>
    <name evidence="8" type="ORF">OLEA9_A037841</name>
</gene>
<dbReference type="PANTHER" id="PTHR45743">
    <property type="entry name" value="POTASSIUM CHANNEL AKT1"/>
    <property type="match status" value="1"/>
</dbReference>
<protein>
    <submittedName>
        <fullName evidence="8">Potassium channel AKT1-like</fullName>
    </submittedName>
</protein>
<dbReference type="GO" id="GO:0005249">
    <property type="term" value="F:voltage-gated potassium channel activity"/>
    <property type="evidence" value="ECO:0007669"/>
    <property type="project" value="InterPro"/>
</dbReference>
<dbReference type="InterPro" id="IPR036770">
    <property type="entry name" value="Ankyrin_rpt-contain_sf"/>
</dbReference>
<evidence type="ECO:0000256" key="5">
    <source>
        <dbReference type="ARBA" id="ARBA00023303"/>
    </source>
</evidence>
<evidence type="ECO:0000256" key="1">
    <source>
        <dbReference type="ARBA" id="ARBA00022538"/>
    </source>
</evidence>
<keyword evidence="3" id="KW-0851">Voltage-gated channel</keyword>
<dbReference type="PROSITE" id="PS51490">
    <property type="entry name" value="KHA"/>
    <property type="match status" value="1"/>
</dbReference>
<evidence type="ECO:0000313" key="8">
    <source>
        <dbReference type="EMBL" id="CAA3033770.1"/>
    </source>
</evidence>
<proteinExistence type="predicted"/>
<keyword evidence="3" id="KW-0813">Transport</keyword>
<keyword evidence="6" id="KW-0040">ANK repeat</keyword>
<dbReference type="OrthoDB" id="1731870at2759"/>
<dbReference type="SMART" id="SM00248">
    <property type="entry name" value="ANK"/>
    <property type="match status" value="1"/>
</dbReference>
<name>A0A8S0VNC8_OLEEU</name>
<dbReference type="AlphaFoldDB" id="A0A8S0VNC8"/>
<evidence type="ECO:0000256" key="4">
    <source>
        <dbReference type="ARBA" id="ARBA00022958"/>
    </source>
</evidence>
<evidence type="ECO:0000256" key="6">
    <source>
        <dbReference type="PROSITE-ProRule" id="PRU00023"/>
    </source>
</evidence>
<keyword evidence="5 8" id="KW-0407">Ion channel</keyword>
<keyword evidence="1" id="KW-0633">Potassium transport</keyword>
<dbReference type="Pfam" id="PF00023">
    <property type="entry name" value="Ank"/>
    <property type="match status" value="1"/>
</dbReference>
<dbReference type="Proteomes" id="UP000594638">
    <property type="component" value="Unassembled WGS sequence"/>
</dbReference>
<comment type="caution">
    <text evidence="8">The sequence shown here is derived from an EMBL/GenBank/DDBJ whole genome shotgun (WGS) entry which is preliminary data.</text>
</comment>
<keyword evidence="3" id="KW-0406">Ion transport</keyword>
<evidence type="ECO:0000259" key="7">
    <source>
        <dbReference type="PROSITE" id="PS51490"/>
    </source>
</evidence>
<sequence length="140" mass="15353">MEGRRGYYLAQQRGTTALHTAICEENIEVVKFLMEQGANIDKPDVHGGRGVFQSPLSLATPQDRARLVLSCPERDDGAKNLVLLPGSLQELLDLGYQKFGFYPTKILTKDGALIGDLAVIRHGDHLVLANGDGQQSEEHK</sequence>